<reference evidence="2 3" key="1">
    <citation type="submission" date="2024-09" db="EMBL/GenBank/DDBJ databases">
        <title>Chromosome-scale assembly of Riccia sorocarpa.</title>
        <authorList>
            <person name="Paukszto L."/>
        </authorList>
    </citation>
    <scope>NUCLEOTIDE SEQUENCE [LARGE SCALE GENOMIC DNA]</scope>
    <source>
        <strain evidence="2">LP-2024</strain>
        <tissue evidence="2">Aerial parts of the thallus</tissue>
    </source>
</reference>
<dbReference type="EMBL" id="JBJQOH010000006">
    <property type="protein sequence ID" value="KAL3683092.1"/>
    <property type="molecule type" value="Genomic_DNA"/>
</dbReference>
<dbReference type="Proteomes" id="UP001633002">
    <property type="component" value="Unassembled WGS sequence"/>
</dbReference>
<keyword evidence="3" id="KW-1185">Reference proteome</keyword>
<accession>A0ABD3GY74</accession>
<comment type="caution">
    <text evidence="2">The sequence shown here is derived from an EMBL/GenBank/DDBJ whole genome shotgun (WGS) entry which is preliminary data.</text>
</comment>
<sequence length="331" mass="37626">MAIQTTMAAIQSKNVHELIQQLDMAAVEANKEVAGETDVENQAALLLESLGIHHWLEIQHMYSTKGEEATLSLIRQLHEDLPNLLEADQIEDSRAEKLAGMIARVLSWTDLHKNTMNVETTEGPINVCPDISSQVRTNPLIDFSLFSEEEKANYTESLDSLNSNSAGDKASVNDDGDPFIPTDTSRTIEYRVSEKNGMMWKCSNMNNLSPVTLTMWTKLVNLSEAELKVCKQNAIDGIIPAKIIPLRESIKMASFKDKYKCTEPVSVRVKVNMITDSNRVPRHRALLWNWMRPYLRCTCKFDSSKEKLYDHRCLRDFLRPDGEDFDGTWRC</sequence>
<dbReference type="AlphaFoldDB" id="A0ABD3GY74"/>
<gene>
    <name evidence="2" type="ORF">R1sor_001114</name>
</gene>
<name>A0ABD3GY74_9MARC</name>
<proteinExistence type="predicted"/>
<evidence type="ECO:0000256" key="1">
    <source>
        <dbReference type="SAM" id="MobiDB-lite"/>
    </source>
</evidence>
<organism evidence="2 3">
    <name type="scientific">Riccia sorocarpa</name>
    <dbReference type="NCBI Taxonomy" id="122646"/>
    <lineage>
        <taxon>Eukaryota</taxon>
        <taxon>Viridiplantae</taxon>
        <taxon>Streptophyta</taxon>
        <taxon>Embryophyta</taxon>
        <taxon>Marchantiophyta</taxon>
        <taxon>Marchantiopsida</taxon>
        <taxon>Marchantiidae</taxon>
        <taxon>Marchantiales</taxon>
        <taxon>Ricciaceae</taxon>
        <taxon>Riccia</taxon>
    </lineage>
</organism>
<evidence type="ECO:0000313" key="2">
    <source>
        <dbReference type="EMBL" id="KAL3683092.1"/>
    </source>
</evidence>
<evidence type="ECO:0000313" key="3">
    <source>
        <dbReference type="Proteomes" id="UP001633002"/>
    </source>
</evidence>
<protein>
    <submittedName>
        <fullName evidence="2">Uncharacterized protein</fullName>
    </submittedName>
</protein>
<feature type="compositionally biased region" description="Polar residues" evidence="1">
    <location>
        <begin position="157"/>
        <end position="166"/>
    </location>
</feature>
<feature type="region of interest" description="Disordered" evidence="1">
    <location>
        <begin position="157"/>
        <end position="178"/>
    </location>
</feature>